<protein>
    <submittedName>
        <fullName evidence="5">AMP-binding protein</fullName>
    </submittedName>
</protein>
<dbReference type="Gene3D" id="3.40.50.12780">
    <property type="entry name" value="N-terminal domain of ligase-like"/>
    <property type="match status" value="1"/>
</dbReference>
<dbReference type="Pfam" id="PF00501">
    <property type="entry name" value="AMP-binding"/>
    <property type="match status" value="1"/>
</dbReference>
<feature type="domain" description="AMP-binding enzyme C-terminal" evidence="3">
    <location>
        <begin position="441"/>
        <end position="516"/>
    </location>
</feature>
<evidence type="ECO:0000259" key="2">
    <source>
        <dbReference type="Pfam" id="PF00501"/>
    </source>
</evidence>
<evidence type="ECO:0000313" key="4">
    <source>
        <dbReference type="EMBL" id="XBP93156.1"/>
    </source>
</evidence>
<feature type="region of interest" description="Disordered" evidence="1">
    <location>
        <begin position="355"/>
        <end position="376"/>
    </location>
</feature>
<dbReference type="AlphaFoldDB" id="A0AAU8HB79"/>
<dbReference type="PANTHER" id="PTHR43767:SF1">
    <property type="entry name" value="NONRIBOSOMAL PEPTIDE SYNTHASE PES1 (EUROFUNG)-RELATED"/>
    <property type="match status" value="1"/>
</dbReference>
<evidence type="ECO:0000313" key="5">
    <source>
        <dbReference type="EMBL" id="XCH73854.1"/>
    </source>
</evidence>
<feature type="domain" description="AMP-dependent synthetase/ligase" evidence="2">
    <location>
        <begin position="17"/>
        <end position="393"/>
    </location>
</feature>
<dbReference type="RefSeq" id="WP_350932809.1">
    <property type="nucleotide sequence ID" value="NZ_CP157762.1"/>
</dbReference>
<reference evidence="4" key="1">
    <citation type="submission" date="2024-01" db="EMBL/GenBank/DDBJ databases">
        <title>The genome sequence of Micromonospora mangrovi CCTCC AA 2012012.</title>
        <authorList>
            <person name="Gao J."/>
        </authorList>
    </citation>
    <scope>NUCLEOTIDE SEQUENCE</scope>
    <source>
        <strain evidence="4">CCTCC AA 2012012</strain>
    </source>
</reference>
<dbReference type="InterPro" id="IPR045851">
    <property type="entry name" value="AMP-bd_C_sf"/>
</dbReference>
<proteinExistence type="predicted"/>
<gene>
    <name evidence="5" type="ORF">ABUL08_26830</name>
    <name evidence="4" type="ORF">VK199_26745</name>
</gene>
<accession>A0AAU8HB79</accession>
<dbReference type="EMBL" id="CP157762">
    <property type="protein sequence ID" value="XBP93156.1"/>
    <property type="molecule type" value="Genomic_DNA"/>
</dbReference>
<sequence length="546" mass="56422">MQDAADSSAPNLADRLRRAAVAHGDRPALHWRDRTLTWSELDAAVTTTARALAATVPGAGPADRHPPRVALALGNTPDFVVSYLAVLRAGLVAVPVNPGYTGRELRHVLADSGAGVLICAEEVRDRVAALAAELPALTAVHTAPPVTDVAGAVTFPRRGGEDLAVLLYTSGTEGRPKGAMLPHRALAANHEQVARIDPPVVGPDDTVLLALPLFHAYGLNSGLGAVVHHGATGVLVDEPGAGGALADIARHRVSVLVGVPSMFLAWADAGAELAAATSSVRVAVCGAAPLPPATAARFAQLTGRPVHVGYGLTETAPVLTSTLTGGAPKAGSIGRPLPGVELRLVGPDGVDLWRDGAPVPEEDPDELDLSDADAGTDPGEIVVRGANLFTGYWPDGRDGPDAAGWWATGDVAYADDDGDLFLVDRLGELILVNGFNVYPHEVELVLEAHPGVAESAVLGVPHARTGETVRAYVVRAPGATVTGEELLAHSARNLARFKCPTGVEFVDELPHSAIGKVRKTQLRPSAPPVPAPAAPTDTRTEVSDVQ</sequence>
<evidence type="ECO:0000259" key="3">
    <source>
        <dbReference type="Pfam" id="PF13193"/>
    </source>
</evidence>
<dbReference type="PANTHER" id="PTHR43767">
    <property type="entry name" value="LONG-CHAIN-FATTY-ACID--COA LIGASE"/>
    <property type="match status" value="1"/>
</dbReference>
<evidence type="ECO:0000256" key="1">
    <source>
        <dbReference type="SAM" id="MobiDB-lite"/>
    </source>
</evidence>
<dbReference type="InterPro" id="IPR000873">
    <property type="entry name" value="AMP-dep_synth/lig_dom"/>
</dbReference>
<dbReference type="InterPro" id="IPR020845">
    <property type="entry name" value="AMP-binding_CS"/>
</dbReference>
<dbReference type="SUPFAM" id="SSF56801">
    <property type="entry name" value="Acetyl-CoA synthetase-like"/>
    <property type="match status" value="1"/>
</dbReference>
<name>A0AAU8HB79_9ACTN</name>
<organism evidence="5">
    <name type="scientific">Micromonospora sp. CCTCC AA 2012012</name>
    <dbReference type="NCBI Taxonomy" id="3111921"/>
    <lineage>
        <taxon>Bacteria</taxon>
        <taxon>Bacillati</taxon>
        <taxon>Actinomycetota</taxon>
        <taxon>Actinomycetes</taxon>
        <taxon>Micromonosporales</taxon>
        <taxon>Micromonosporaceae</taxon>
        <taxon>Micromonospora</taxon>
    </lineage>
</organism>
<feature type="compositionally biased region" description="Acidic residues" evidence="1">
    <location>
        <begin position="360"/>
        <end position="371"/>
    </location>
</feature>
<dbReference type="InterPro" id="IPR042099">
    <property type="entry name" value="ANL_N_sf"/>
</dbReference>
<feature type="region of interest" description="Disordered" evidence="1">
    <location>
        <begin position="518"/>
        <end position="546"/>
    </location>
</feature>
<dbReference type="PROSITE" id="PS00455">
    <property type="entry name" value="AMP_BINDING"/>
    <property type="match status" value="1"/>
</dbReference>
<reference evidence="5" key="2">
    <citation type="submission" date="2024-06" db="EMBL/GenBank/DDBJ databases">
        <title>Micromonospora mangrovi CCTCC AA 2012012 genome sequences.</title>
        <authorList>
            <person name="Gao J."/>
        </authorList>
    </citation>
    <scope>NUCLEOTIDE SEQUENCE</scope>
    <source>
        <strain evidence="5">CCTCC AA 2012012</strain>
    </source>
</reference>
<dbReference type="Pfam" id="PF13193">
    <property type="entry name" value="AMP-binding_C"/>
    <property type="match status" value="1"/>
</dbReference>
<dbReference type="GO" id="GO:0016878">
    <property type="term" value="F:acid-thiol ligase activity"/>
    <property type="evidence" value="ECO:0007669"/>
    <property type="project" value="UniProtKB-ARBA"/>
</dbReference>
<dbReference type="Gene3D" id="3.30.300.30">
    <property type="match status" value="1"/>
</dbReference>
<dbReference type="EMBL" id="CP159342">
    <property type="protein sequence ID" value="XCH73854.1"/>
    <property type="molecule type" value="Genomic_DNA"/>
</dbReference>
<dbReference type="InterPro" id="IPR025110">
    <property type="entry name" value="AMP-bd_C"/>
</dbReference>
<dbReference type="InterPro" id="IPR050237">
    <property type="entry name" value="ATP-dep_AMP-bd_enzyme"/>
</dbReference>